<evidence type="ECO:0000313" key="2">
    <source>
        <dbReference type="WBParaSite" id="PEQ_0000091701-mRNA-1"/>
    </source>
</evidence>
<dbReference type="WBParaSite" id="PEQ_0000091701-mRNA-1">
    <property type="protein sequence ID" value="PEQ_0000091701-mRNA-1"/>
    <property type="gene ID" value="PEQ_0000091701"/>
</dbReference>
<proteinExistence type="predicted"/>
<dbReference type="Proteomes" id="UP000887564">
    <property type="component" value="Unplaced"/>
</dbReference>
<accession>A0A914RGR7</accession>
<dbReference type="AlphaFoldDB" id="A0A914RGR7"/>
<organism evidence="1 2">
    <name type="scientific">Parascaris equorum</name>
    <name type="common">Equine roundworm</name>
    <dbReference type="NCBI Taxonomy" id="6256"/>
    <lineage>
        <taxon>Eukaryota</taxon>
        <taxon>Metazoa</taxon>
        <taxon>Ecdysozoa</taxon>
        <taxon>Nematoda</taxon>
        <taxon>Chromadorea</taxon>
        <taxon>Rhabditida</taxon>
        <taxon>Spirurina</taxon>
        <taxon>Ascaridomorpha</taxon>
        <taxon>Ascaridoidea</taxon>
        <taxon>Ascarididae</taxon>
        <taxon>Parascaris</taxon>
    </lineage>
</organism>
<sequence>MGDVRIGLGKAKSAGSELQVKQLAAGITTNEQGIPAVMFGDRIKQLFLNRLVPNKILSPTVVYSG</sequence>
<reference evidence="2" key="1">
    <citation type="submission" date="2022-11" db="UniProtKB">
        <authorList>
            <consortium name="WormBaseParasite"/>
        </authorList>
    </citation>
    <scope>IDENTIFICATION</scope>
</reference>
<evidence type="ECO:0000313" key="1">
    <source>
        <dbReference type="Proteomes" id="UP000887564"/>
    </source>
</evidence>
<name>A0A914RGR7_PAREQ</name>
<protein>
    <submittedName>
        <fullName evidence="2">Uncharacterized protein</fullName>
    </submittedName>
</protein>
<keyword evidence="1" id="KW-1185">Reference proteome</keyword>